<evidence type="ECO:0000259" key="2">
    <source>
        <dbReference type="Pfam" id="PF07786"/>
    </source>
</evidence>
<comment type="caution">
    <text evidence="3">The sequence shown here is derived from an EMBL/GenBank/DDBJ whole genome shotgun (WGS) entry which is preliminary data.</text>
</comment>
<keyword evidence="4" id="KW-1185">Reference proteome</keyword>
<feature type="transmembrane region" description="Helical" evidence="1">
    <location>
        <begin position="21"/>
        <end position="40"/>
    </location>
</feature>
<feature type="transmembrane region" description="Helical" evidence="1">
    <location>
        <begin position="46"/>
        <end position="69"/>
    </location>
</feature>
<feature type="transmembrane region" description="Helical" evidence="1">
    <location>
        <begin position="231"/>
        <end position="255"/>
    </location>
</feature>
<feature type="transmembrane region" description="Helical" evidence="1">
    <location>
        <begin position="104"/>
        <end position="122"/>
    </location>
</feature>
<evidence type="ECO:0000313" key="4">
    <source>
        <dbReference type="Proteomes" id="UP000719942"/>
    </source>
</evidence>
<accession>A0ABS7DNF5</accession>
<dbReference type="Proteomes" id="UP000719942">
    <property type="component" value="Unassembled WGS sequence"/>
</dbReference>
<dbReference type="RefSeq" id="WP_219965193.1">
    <property type="nucleotide sequence ID" value="NZ_JAGFNZ010000002.1"/>
</dbReference>
<organism evidence="3 4">
    <name type="scientific">Caproiciproducens faecalis</name>
    <dbReference type="NCBI Taxonomy" id="2820301"/>
    <lineage>
        <taxon>Bacteria</taxon>
        <taxon>Bacillati</taxon>
        <taxon>Bacillota</taxon>
        <taxon>Clostridia</taxon>
        <taxon>Eubacteriales</taxon>
        <taxon>Acutalibacteraceae</taxon>
        <taxon>Caproiciproducens</taxon>
    </lineage>
</organism>
<evidence type="ECO:0000256" key="1">
    <source>
        <dbReference type="SAM" id="Phobius"/>
    </source>
</evidence>
<dbReference type="EMBL" id="JAGFNZ010000002">
    <property type="protein sequence ID" value="MBW7572817.1"/>
    <property type="molecule type" value="Genomic_DNA"/>
</dbReference>
<gene>
    <name evidence="3" type="ORF">J5W02_08310</name>
</gene>
<keyword evidence="1" id="KW-1133">Transmembrane helix</keyword>
<feature type="transmembrane region" description="Helical" evidence="1">
    <location>
        <begin position="134"/>
        <end position="154"/>
    </location>
</feature>
<sequence length="260" mass="29771">MPNQMKSTGRRRIYFMDELRGFAVFCMVFYHGFYTLAYLYNLKAGLILLNFFMPAEPFYAGLFMLISGISSNLSHSNLARGFKLLGVALLVTLATYFVVPEEMIVFGILHFLSVCMILYGLLKPVADRFRFSWAAVAVCALLFLLTRGISRGYLGLSPEWGLSMSPALYHTDWLAPLGMYSDTFRSADYFPLFPWMFVFAAGTFLGKLAAQERFPQFMYRSRVPFFSWLGRYALIIYVVHQPVIYGVCYVISAVVQRIYN</sequence>
<proteinExistence type="predicted"/>
<dbReference type="Pfam" id="PF07786">
    <property type="entry name" value="HGSNAT_cat"/>
    <property type="match status" value="1"/>
</dbReference>
<feature type="transmembrane region" description="Helical" evidence="1">
    <location>
        <begin position="189"/>
        <end position="210"/>
    </location>
</feature>
<reference evidence="3 4" key="1">
    <citation type="submission" date="2021-03" db="EMBL/GenBank/DDBJ databases">
        <title>Caproiciproducens sp. nov. isolated from feces of cow.</title>
        <authorList>
            <person name="Choi J.-Y."/>
        </authorList>
    </citation>
    <scope>NUCLEOTIDE SEQUENCE [LARGE SCALE GENOMIC DNA]</scope>
    <source>
        <strain evidence="3 4">AGMB10547</strain>
    </source>
</reference>
<feature type="domain" description="Heparan-alpha-glucosaminide N-acetyltransferase catalytic" evidence="2">
    <location>
        <begin position="12"/>
        <end position="242"/>
    </location>
</feature>
<keyword evidence="1" id="KW-0812">Transmembrane</keyword>
<protein>
    <submittedName>
        <fullName evidence="3">DUF1624 domain-containing protein</fullName>
    </submittedName>
</protein>
<name>A0ABS7DNF5_9FIRM</name>
<keyword evidence="1" id="KW-0472">Membrane</keyword>
<evidence type="ECO:0000313" key="3">
    <source>
        <dbReference type="EMBL" id="MBW7572817.1"/>
    </source>
</evidence>
<dbReference type="InterPro" id="IPR012429">
    <property type="entry name" value="HGSNAT_cat"/>
</dbReference>
<feature type="transmembrane region" description="Helical" evidence="1">
    <location>
        <begin position="81"/>
        <end position="98"/>
    </location>
</feature>